<evidence type="ECO:0000313" key="2">
    <source>
        <dbReference type="EMBL" id="KIM59286.1"/>
    </source>
</evidence>
<dbReference type="OrthoDB" id="3042411at2759"/>
<name>A0A0C3DTK7_9AGAM</name>
<organism evidence="2 3">
    <name type="scientific">Scleroderma citrinum Foug A</name>
    <dbReference type="NCBI Taxonomy" id="1036808"/>
    <lineage>
        <taxon>Eukaryota</taxon>
        <taxon>Fungi</taxon>
        <taxon>Dikarya</taxon>
        <taxon>Basidiomycota</taxon>
        <taxon>Agaricomycotina</taxon>
        <taxon>Agaricomycetes</taxon>
        <taxon>Agaricomycetidae</taxon>
        <taxon>Boletales</taxon>
        <taxon>Sclerodermatineae</taxon>
        <taxon>Sclerodermataceae</taxon>
        <taxon>Scleroderma</taxon>
    </lineage>
</organism>
<sequence>MLKIDRQQLLDLSNEVKKVAIQHLDFTLTYTGQSKRTIDRFEKEQIPLLRQYEGGWATSVIFRRLFRNKALPDLRGLGEANLPNSYTPALRDRRTESPPARHVHPFPSPATTLLQFLESIKPNVSQYFFRLVSVGLVDDDGFQKFLTWPLDVKKGFIRSALKEMASKEELNAILRAVEELHATL</sequence>
<reference evidence="2 3" key="1">
    <citation type="submission" date="2014-04" db="EMBL/GenBank/DDBJ databases">
        <authorList>
            <consortium name="DOE Joint Genome Institute"/>
            <person name="Kuo A."/>
            <person name="Kohler A."/>
            <person name="Nagy L.G."/>
            <person name="Floudas D."/>
            <person name="Copeland A."/>
            <person name="Barry K.W."/>
            <person name="Cichocki N."/>
            <person name="Veneault-Fourrey C."/>
            <person name="LaButti K."/>
            <person name="Lindquist E.A."/>
            <person name="Lipzen A."/>
            <person name="Lundell T."/>
            <person name="Morin E."/>
            <person name="Murat C."/>
            <person name="Sun H."/>
            <person name="Tunlid A."/>
            <person name="Henrissat B."/>
            <person name="Grigoriev I.V."/>
            <person name="Hibbett D.S."/>
            <person name="Martin F."/>
            <person name="Nordberg H.P."/>
            <person name="Cantor M.N."/>
            <person name="Hua S.X."/>
        </authorList>
    </citation>
    <scope>NUCLEOTIDE SEQUENCE [LARGE SCALE GENOMIC DNA]</scope>
    <source>
        <strain evidence="2 3">Foug A</strain>
    </source>
</reference>
<reference evidence="3" key="2">
    <citation type="submission" date="2015-01" db="EMBL/GenBank/DDBJ databases">
        <title>Evolutionary Origins and Diversification of the Mycorrhizal Mutualists.</title>
        <authorList>
            <consortium name="DOE Joint Genome Institute"/>
            <consortium name="Mycorrhizal Genomics Consortium"/>
            <person name="Kohler A."/>
            <person name="Kuo A."/>
            <person name="Nagy L.G."/>
            <person name="Floudas D."/>
            <person name="Copeland A."/>
            <person name="Barry K.W."/>
            <person name="Cichocki N."/>
            <person name="Veneault-Fourrey C."/>
            <person name="LaButti K."/>
            <person name="Lindquist E.A."/>
            <person name="Lipzen A."/>
            <person name="Lundell T."/>
            <person name="Morin E."/>
            <person name="Murat C."/>
            <person name="Riley R."/>
            <person name="Ohm R."/>
            <person name="Sun H."/>
            <person name="Tunlid A."/>
            <person name="Henrissat B."/>
            <person name="Grigoriev I.V."/>
            <person name="Hibbett D.S."/>
            <person name="Martin F."/>
        </authorList>
    </citation>
    <scope>NUCLEOTIDE SEQUENCE [LARGE SCALE GENOMIC DNA]</scope>
    <source>
        <strain evidence="3">Foug A</strain>
    </source>
</reference>
<proteinExistence type="predicted"/>
<dbReference type="AlphaFoldDB" id="A0A0C3DTK7"/>
<gene>
    <name evidence="2" type="ORF">SCLCIDRAFT_27405</name>
</gene>
<protein>
    <submittedName>
        <fullName evidence="2">Uncharacterized protein</fullName>
    </submittedName>
</protein>
<dbReference type="EMBL" id="KN822075">
    <property type="protein sequence ID" value="KIM59286.1"/>
    <property type="molecule type" value="Genomic_DNA"/>
</dbReference>
<evidence type="ECO:0000313" key="3">
    <source>
        <dbReference type="Proteomes" id="UP000053989"/>
    </source>
</evidence>
<dbReference type="Proteomes" id="UP000053989">
    <property type="component" value="Unassembled WGS sequence"/>
</dbReference>
<feature type="region of interest" description="Disordered" evidence="1">
    <location>
        <begin position="85"/>
        <end position="104"/>
    </location>
</feature>
<accession>A0A0C3DTK7</accession>
<dbReference type="InParanoid" id="A0A0C3DTK7"/>
<evidence type="ECO:0000256" key="1">
    <source>
        <dbReference type="SAM" id="MobiDB-lite"/>
    </source>
</evidence>
<dbReference type="HOGENOM" id="CLU_1504315_0_0_1"/>
<keyword evidence="3" id="KW-1185">Reference proteome</keyword>